<proteinExistence type="predicted"/>
<dbReference type="KEGG" id="nre:BES08_06955"/>
<organism evidence="1 2">
    <name type="scientific">Novosphingobium resinovorum</name>
    <dbReference type="NCBI Taxonomy" id="158500"/>
    <lineage>
        <taxon>Bacteria</taxon>
        <taxon>Pseudomonadati</taxon>
        <taxon>Pseudomonadota</taxon>
        <taxon>Alphaproteobacteria</taxon>
        <taxon>Sphingomonadales</taxon>
        <taxon>Sphingomonadaceae</taxon>
        <taxon>Novosphingobium</taxon>
    </lineage>
</organism>
<name>A0A1D8A315_9SPHN</name>
<dbReference type="Proteomes" id="UP000094626">
    <property type="component" value="Chromosome"/>
</dbReference>
<gene>
    <name evidence="1" type="ORF">BES08_06955</name>
</gene>
<protein>
    <recommendedName>
        <fullName evidence="3">VRR-NUC domain-containing protein</fullName>
    </recommendedName>
</protein>
<dbReference type="AlphaFoldDB" id="A0A1D8A315"/>
<sequence length="137" mass="15355">MSEFDDLLGKGRSEHAILNDALIGITALKDTFAYRQNTGQAWQGRSVDVSPGEYIKVLPGMKILEAARPIDFGLEGAGDIVGHRRGRAFQVETKTLTGRQRQMQKNFERIWVQRGGIYILARDPDEAVEKIRVINSN</sequence>
<evidence type="ECO:0000313" key="2">
    <source>
        <dbReference type="Proteomes" id="UP000094626"/>
    </source>
</evidence>
<dbReference type="EMBL" id="CP017075">
    <property type="protein sequence ID" value="AOR76508.1"/>
    <property type="molecule type" value="Genomic_DNA"/>
</dbReference>
<evidence type="ECO:0008006" key="3">
    <source>
        <dbReference type="Google" id="ProtNLM"/>
    </source>
</evidence>
<dbReference type="RefSeq" id="WP_069707919.1">
    <property type="nucleotide sequence ID" value="NZ_CP017075.1"/>
</dbReference>
<evidence type="ECO:0000313" key="1">
    <source>
        <dbReference type="EMBL" id="AOR76508.1"/>
    </source>
</evidence>
<reference evidence="2" key="1">
    <citation type="journal article" date="2017" name="J. Biotechnol.">
        <title>Complete genome sequence of Novosphingobium resinovorum SA1, a versatile xenobiotic-degrading bacterium capable of utilizing sulfanilic acid.</title>
        <authorList>
            <person name="Hegedus B."/>
            <person name="Kos P.B."/>
            <person name="Balint B."/>
            <person name="Maroti G."/>
            <person name="Gan H.M."/>
            <person name="Perei K."/>
            <person name="Rakhely G."/>
        </authorList>
    </citation>
    <scope>NUCLEOTIDE SEQUENCE [LARGE SCALE GENOMIC DNA]</scope>
    <source>
        <strain evidence="2">SA1</strain>
    </source>
</reference>
<dbReference type="OrthoDB" id="558513at2"/>
<accession>A0A1D8A315</accession>
<keyword evidence="2" id="KW-1185">Reference proteome</keyword>